<dbReference type="CDD" id="cd02440">
    <property type="entry name" value="AdoMet_MTases"/>
    <property type="match status" value="1"/>
</dbReference>
<evidence type="ECO:0000256" key="2">
    <source>
        <dbReference type="ARBA" id="ARBA00022679"/>
    </source>
</evidence>
<evidence type="ECO:0000259" key="6">
    <source>
        <dbReference type="Pfam" id="PF05175"/>
    </source>
</evidence>
<feature type="binding site" evidence="5">
    <location>
        <position position="182"/>
    </location>
    <ligand>
        <name>S-adenosyl-L-methionine</name>
        <dbReference type="ChEBI" id="CHEBI:59789"/>
    </ligand>
</feature>
<dbReference type="NCBIfam" id="TIGR03534">
    <property type="entry name" value="RF_mod_PrmC"/>
    <property type="match status" value="1"/>
</dbReference>
<dbReference type="Proteomes" id="UP000246145">
    <property type="component" value="Unassembled WGS sequence"/>
</dbReference>
<dbReference type="NCBIfam" id="TIGR00536">
    <property type="entry name" value="hemK_fam"/>
    <property type="match status" value="1"/>
</dbReference>
<keyword evidence="3 5" id="KW-0949">S-adenosyl-L-methionine</keyword>
<feature type="domain" description="Release factor glutamine methyltransferase N-terminal" evidence="7">
    <location>
        <begin position="26"/>
        <end position="85"/>
    </location>
</feature>
<feature type="binding site" evidence="5">
    <location>
        <position position="198"/>
    </location>
    <ligand>
        <name>S-adenosyl-L-methionine</name>
        <dbReference type="ChEBI" id="CHEBI:59789"/>
    </ligand>
</feature>
<protein>
    <recommendedName>
        <fullName evidence="5">Release factor glutamine methyltransferase</fullName>
        <shortName evidence="5">RF MTase</shortName>
        <ecNumber evidence="5">2.1.1.297</ecNumber>
    </recommendedName>
    <alternativeName>
        <fullName evidence="5">N5-glutamine methyltransferase PrmC</fullName>
    </alternativeName>
    <alternativeName>
        <fullName evidence="5">Protein-(glutamine-N5) MTase PrmC</fullName>
    </alternativeName>
    <alternativeName>
        <fullName evidence="5">Protein-glutamine N-methyltransferase PrmC</fullName>
    </alternativeName>
</protein>
<dbReference type="PANTHER" id="PTHR18895:SF74">
    <property type="entry name" value="MTRF1L RELEASE FACTOR GLUTAMINE METHYLTRANSFERASE"/>
    <property type="match status" value="1"/>
</dbReference>
<dbReference type="PANTHER" id="PTHR18895">
    <property type="entry name" value="HEMK METHYLTRANSFERASE"/>
    <property type="match status" value="1"/>
</dbReference>
<evidence type="ECO:0000256" key="5">
    <source>
        <dbReference type="HAMAP-Rule" id="MF_02126"/>
    </source>
</evidence>
<dbReference type="InterPro" id="IPR007848">
    <property type="entry name" value="Small_mtfrase_dom"/>
</dbReference>
<dbReference type="RefSeq" id="WP_116517308.1">
    <property type="nucleotide sequence ID" value="NZ_JACCEX010000001.1"/>
</dbReference>
<evidence type="ECO:0000256" key="4">
    <source>
        <dbReference type="ARBA" id="ARBA00048391"/>
    </source>
</evidence>
<feature type="binding site" evidence="5">
    <location>
        <begin position="198"/>
        <end position="201"/>
    </location>
    <ligand>
        <name>substrate</name>
    </ligand>
</feature>
<dbReference type="Pfam" id="PF05175">
    <property type="entry name" value="MTS"/>
    <property type="match status" value="1"/>
</dbReference>
<dbReference type="GO" id="GO:0102559">
    <property type="term" value="F:peptide chain release factor N(5)-glutamine methyltransferase activity"/>
    <property type="evidence" value="ECO:0007669"/>
    <property type="project" value="UniProtKB-EC"/>
</dbReference>
<evidence type="ECO:0000313" key="9">
    <source>
        <dbReference type="Proteomes" id="UP000246145"/>
    </source>
</evidence>
<dbReference type="PROSITE" id="PS00092">
    <property type="entry name" value="N6_MTASE"/>
    <property type="match status" value="1"/>
</dbReference>
<feature type="binding site" evidence="5">
    <location>
        <begin position="132"/>
        <end position="136"/>
    </location>
    <ligand>
        <name>S-adenosyl-L-methionine</name>
        <dbReference type="ChEBI" id="CHEBI:59789"/>
    </ligand>
</feature>
<evidence type="ECO:0000313" key="8">
    <source>
        <dbReference type="EMBL" id="PVY68050.1"/>
    </source>
</evidence>
<dbReference type="GO" id="GO:0032259">
    <property type="term" value="P:methylation"/>
    <property type="evidence" value="ECO:0007669"/>
    <property type="project" value="UniProtKB-KW"/>
</dbReference>
<dbReference type="STRING" id="1231391.GCA_000308195_01248"/>
<evidence type="ECO:0000259" key="7">
    <source>
        <dbReference type="Pfam" id="PF17827"/>
    </source>
</evidence>
<dbReference type="AlphaFoldDB" id="A0A2U1CQ76"/>
<dbReference type="InterPro" id="IPR019874">
    <property type="entry name" value="RF_methyltr_PrmC"/>
</dbReference>
<dbReference type="Pfam" id="PF17827">
    <property type="entry name" value="PrmC_N"/>
    <property type="match status" value="1"/>
</dbReference>
<dbReference type="SUPFAM" id="SSF53335">
    <property type="entry name" value="S-adenosyl-L-methionine-dependent methyltransferases"/>
    <property type="match status" value="1"/>
</dbReference>
<comment type="catalytic activity">
    <reaction evidence="4 5">
        <text>L-glutaminyl-[peptide chain release factor] + S-adenosyl-L-methionine = N(5)-methyl-L-glutaminyl-[peptide chain release factor] + S-adenosyl-L-homocysteine + H(+)</text>
        <dbReference type="Rhea" id="RHEA:42896"/>
        <dbReference type="Rhea" id="RHEA-COMP:10271"/>
        <dbReference type="Rhea" id="RHEA-COMP:10272"/>
        <dbReference type="ChEBI" id="CHEBI:15378"/>
        <dbReference type="ChEBI" id="CHEBI:30011"/>
        <dbReference type="ChEBI" id="CHEBI:57856"/>
        <dbReference type="ChEBI" id="CHEBI:59789"/>
        <dbReference type="ChEBI" id="CHEBI:61891"/>
        <dbReference type="EC" id="2.1.1.297"/>
    </reaction>
</comment>
<dbReference type="InterPro" id="IPR029063">
    <property type="entry name" value="SAM-dependent_MTases_sf"/>
</dbReference>
<dbReference type="OrthoDB" id="9800643at2"/>
<keyword evidence="2 5" id="KW-0808">Transferase</keyword>
<keyword evidence="1 5" id="KW-0489">Methyltransferase</keyword>
<dbReference type="EC" id="2.1.1.297" evidence="5"/>
<comment type="function">
    <text evidence="5">Methylates the class 1 translation termination release factors RF1/PrfA and RF2/PrfB on the glutamine residue of the universally conserved GGQ motif.</text>
</comment>
<organism evidence="8 9">
    <name type="scientific">Pusillimonas noertemannii</name>
    <dbReference type="NCBI Taxonomy" id="305977"/>
    <lineage>
        <taxon>Bacteria</taxon>
        <taxon>Pseudomonadati</taxon>
        <taxon>Pseudomonadota</taxon>
        <taxon>Betaproteobacteria</taxon>
        <taxon>Burkholderiales</taxon>
        <taxon>Alcaligenaceae</taxon>
        <taxon>Pusillimonas</taxon>
    </lineage>
</organism>
<dbReference type="InterPro" id="IPR002052">
    <property type="entry name" value="DNA_methylase_N6_adenine_CS"/>
</dbReference>
<comment type="caution">
    <text evidence="8">The sequence shown here is derived from an EMBL/GenBank/DDBJ whole genome shotgun (WGS) entry which is preliminary data.</text>
</comment>
<dbReference type="EMBL" id="QEKO01000001">
    <property type="protein sequence ID" value="PVY68050.1"/>
    <property type="molecule type" value="Genomic_DNA"/>
</dbReference>
<dbReference type="InterPro" id="IPR004556">
    <property type="entry name" value="HemK-like"/>
</dbReference>
<dbReference type="GO" id="GO:0003676">
    <property type="term" value="F:nucleic acid binding"/>
    <property type="evidence" value="ECO:0007669"/>
    <property type="project" value="InterPro"/>
</dbReference>
<reference evidence="8 9" key="1">
    <citation type="submission" date="2018-04" db="EMBL/GenBank/DDBJ databases">
        <title>Genomic Encyclopedia of Type Strains, Phase IV (KMG-IV): sequencing the most valuable type-strain genomes for metagenomic binning, comparative biology and taxonomic classification.</title>
        <authorList>
            <person name="Goeker M."/>
        </authorList>
    </citation>
    <scope>NUCLEOTIDE SEQUENCE [LARGE SCALE GENOMIC DNA]</scope>
    <source>
        <strain evidence="8 9">DSM 10065</strain>
    </source>
</reference>
<dbReference type="Gene3D" id="3.40.50.150">
    <property type="entry name" value="Vaccinia Virus protein VP39"/>
    <property type="match status" value="1"/>
</dbReference>
<name>A0A2U1CQ76_9BURK</name>
<dbReference type="InterPro" id="IPR050320">
    <property type="entry name" value="N5-glutamine_MTase"/>
</dbReference>
<dbReference type="InterPro" id="IPR040758">
    <property type="entry name" value="PrmC_N"/>
</dbReference>
<proteinExistence type="inferred from homology"/>
<dbReference type="Gene3D" id="1.10.8.10">
    <property type="entry name" value="DNA helicase RuvA subunit, C-terminal domain"/>
    <property type="match status" value="1"/>
</dbReference>
<accession>A0A2U1CQ76</accession>
<dbReference type="FunFam" id="3.40.50.150:FF:000053">
    <property type="entry name" value="Release factor glutamine methyltransferase"/>
    <property type="match status" value="1"/>
</dbReference>
<keyword evidence="9" id="KW-1185">Reference proteome</keyword>
<evidence type="ECO:0000256" key="1">
    <source>
        <dbReference type="ARBA" id="ARBA00022603"/>
    </source>
</evidence>
<gene>
    <name evidence="5" type="primary">prmC</name>
    <name evidence="8" type="ORF">C7440_0438</name>
</gene>
<feature type="domain" description="Methyltransferase small" evidence="6">
    <location>
        <begin position="117"/>
        <end position="205"/>
    </location>
</feature>
<comment type="similarity">
    <text evidence="5">Belongs to the protein N5-glutamine methyltransferase family. PrmC subfamily.</text>
</comment>
<sequence>MKTQKGDPPGLGGSRAQAAATVRGLLADGRLPRLETQMLLQHVLGVPRAWLIAHDTDPLDAAHVRRFEALQAQRLQGEPMAYLVGLREFMGHCFNVRPGVLIPRPETELLVETALAELASCADERPRVLDLGTGSGAIAVSVALARPDAEVVATDLSDEALGVARGNAQALGARVEFLRGNWFQPLAGQAPFDLIVSNPPYIRNDDPHLVQGDLRFEPAAALTDGADGLDALAHIAARAPQWLAPGGVLWMEHGYDQSADVRRFLLEAGFEQVRSLSDLAGIERISGGKLRRRPE</sequence>
<feature type="binding site" evidence="5">
    <location>
        <position position="155"/>
    </location>
    <ligand>
        <name>S-adenosyl-L-methionine</name>
        <dbReference type="ChEBI" id="CHEBI:59789"/>
    </ligand>
</feature>
<evidence type="ECO:0000256" key="3">
    <source>
        <dbReference type="ARBA" id="ARBA00022691"/>
    </source>
</evidence>
<dbReference type="HAMAP" id="MF_02126">
    <property type="entry name" value="RF_methyltr_PrmC"/>
    <property type="match status" value="1"/>
</dbReference>